<reference evidence="9" key="1">
    <citation type="journal article" date="2019" name="Int. J. Syst. Evol. Microbiol.">
        <title>The Global Catalogue of Microorganisms (GCM) 10K type strain sequencing project: providing services to taxonomists for standard genome sequencing and annotation.</title>
        <authorList>
            <consortium name="The Broad Institute Genomics Platform"/>
            <consortium name="The Broad Institute Genome Sequencing Center for Infectious Disease"/>
            <person name="Wu L."/>
            <person name="Ma J."/>
        </authorList>
    </citation>
    <scope>NUCLEOTIDE SEQUENCE [LARGE SCALE GENOMIC DNA]</scope>
    <source>
        <strain evidence="9">CCUG 47105</strain>
    </source>
</reference>
<name>A0ABW1XD58_9CELL</name>
<dbReference type="InterPro" id="IPR005905">
    <property type="entry name" value="D_ala_D_ala"/>
</dbReference>
<dbReference type="Gene3D" id="3.30.470.20">
    <property type="entry name" value="ATP-grasp fold, B domain"/>
    <property type="match status" value="1"/>
</dbReference>
<dbReference type="SUPFAM" id="SSF52440">
    <property type="entry name" value="PreATP-grasp domain"/>
    <property type="match status" value="1"/>
</dbReference>
<keyword evidence="5" id="KW-0547">Nucleotide-binding</keyword>
<dbReference type="PROSITE" id="PS50975">
    <property type="entry name" value="ATP_GRASP"/>
    <property type="match status" value="1"/>
</dbReference>
<dbReference type="SUPFAM" id="SSF56059">
    <property type="entry name" value="Glutathione synthetase ATP-binding domain-like"/>
    <property type="match status" value="1"/>
</dbReference>
<keyword evidence="2 4" id="KW-0436">Ligase</keyword>
<evidence type="ECO:0000256" key="6">
    <source>
        <dbReference type="SAM" id="MobiDB-lite"/>
    </source>
</evidence>
<evidence type="ECO:0000313" key="8">
    <source>
        <dbReference type="EMBL" id="MFC6426567.1"/>
    </source>
</evidence>
<feature type="domain" description="ATP-grasp" evidence="7">
    <location>
        <begin position="149"/>
        <end position="355"/>
    </location>
</feature>
<dbReference type="EMBL" id="JBHSTM010000011">
    <property type="protein sequence ID" value="MFC6426567.1"/>
    <property type="molecule type" value="Genomic_DNA"/>
</dbReference>
<evidence type="ECO:0000259" key="7">
    <source>
        <dbReference type="PROSITE" id="PS50975"/>
    </source>
</evidence>
<gene>
    <name evidence="4" type="primary">ddl</name>
    <name evidence="8" type="ORF">ACFP71_17180</name>
</gene>
<evidence type="ECO:0000256" key="4">
    <source>
        <dbReference type="HAMAP-Rule" id="MF_00047"/>
    </source>
</evidence>
<evidence type="ECO:0000256" key="3">
    <source>
        <dbReference type="ARBA" id="ARBA00023316"/>
    </source>
</evidence>
<dbReference type="Proteomes" id="UP001596305">
    <property type="component" value="Unassembled WGS sequence"/>
</dbReference>
<comment type="catalytic activity">
    <reaction evidence="4">
        <text>2 D-alanine + ATP = D-alanyl-D-alanine + ADP + phosphate + H(+)</text>
        <dbReference type="Rhea" id="RHEA:11224"/>
        <dbReference type="ChEBI" id="CHEBI:15378"/>
        <dbReference type="ChEBI" id="CHEBI:30616"/>
        <dbReference type="ChEBI" id="CHEBI:43474"/>
        <dbReference type="ChEBI" id="CHEBI:57416"/>
        <dbReference type="ChEBI" id="CHEBI:57822"/>
        <dbReference type="ChEBI" id="CHEBI:456216"/>
        <dbReference type="EC" id="6.3.2.4"/>
    </reaction>
</comment>
<dbReference type="PANTHER" id="PTHR23132">
    <property type="entry name" value="D-ALANINE--D-ALANINE LIGASE"/>
    <property type="match status" value="1"/>
</dbReference>
<keyword evidence="9" id="KW-1185">Reference proteome</keyword>
<comment type="function">
    <text evidence="4">Cell wall formation.</text>
</comment>
<keyword evidence="3 4" id="KW-0961">Cell wall biogenesis/degradation</keyword>
<keyword evidence="4" id="KW-0133">Cell shape</keyword>
<dbReference type="InterPro" id="IPR011761">
    <property type="entry name" value="ATP-grasp"/>
</dbReference>
<sequence length="365" mass="38732">MRNLLNVERTKTVGTAAESQTVTEDVAELAPADHPASRDGGASKNEPRPVERVAVLAGGLSHERDVSLRSGRRVADALRGAGLEVTVHDVDASLLPFLAEEKPDVVWPLLHGASGEDGSIRDVLELLSLDYVGTGPRASRAAWNKPIAKNVVLGAGLSTPDYVTLPQSLFRELGAQPVLDAIVGRLGLPLVVKPTRGGSALGVTLVRRPEDLPRAMVDCFSYGDIALIERAVEGTEIAVSVVDGPDGPEALPAVEIVTEGTYDYDARYNPGRTSYYAPARLAPDVAARVEETAVRAHLALGLRDLSRSDLIVDADGVPHFLEVNVAPGMTETSLFPQAVHAAGRDLGDLYRAIVTQSAVRQGSQR</sequence>
<dbReference type="GO" id="GO:0008716">
    <property type="term" value="F:D-alanine-D-alanine ligase activity"/>
    <property type="evidence" value="ECO:0007669"/>
    <property type="project" value="UniProtKB-EC"/>
</dbReference>
<feature type="region of interest" description="Disordered" evidence="6">
    <location>
        <begin position="1"/>
        <end position="49"/>
    </location>
</feature>
<protein>
    <recommendedName>
        <fullName evidence="4">D-alanine--D-alanine ligase</fullName>
        <ecNumber evidence="4">6.3.2.4</ecNumber>
    </recommendedName>
    <alternativeName>
        <fullName evidence="4">D-Ala-D-Ala ligase</fullName>
    </alternativeName>
    <alternativeName>
        <fullName evidence="4">D-alanylalanine synthetase</fullName>
    </alternativeName>
</protein>
<dbReference type="PANTHER" id="PTHR23132:SF23">
    <property type="entry name" value="D-ALANINE--D-ALANINE LIGASE B"/>
    <property type="match status" value="1"/>
</dbReference>
<proteinExistence type="inferred from homology"/>
<dbReference type="Gene3D" id="3.40.50.20">
    <property type="match status" value="1"/>
</dbReference>
<dbReference type="HAMAP" id="MF_00047">
    <property type="entry name" value="Dala_Dala_lig"/>
    <property type="match status" value="1"/>
</dbReference>
<dbReference type="RefSeq" id="WP_307823897.1">
    <property type="nucleotide sequence ID" value="NZ_BAAAIY010000007.1"/>
</dbReference>
<dbReference type="Pfam" id="PF07478">
    <property type="entry name" value="Dala_Dala_lig_C"/>
    <property type="match status" value="1"/>
</dbReference>
<dbReference type="InterPro" id="IPR011095">
    <property type="entry name" value="Dala_Dala_lig_C"/>
</dbReference>
<evidence type="ECO:0000256" key="1">
    <source>
        <dbReference type="ARBA" id="ARBA00010871"/>
    </source>
</evidence>
<organism evidence="8 9">
    <name type="scientific">Oerskovia paurometabola</name>
    <dbReference type="NCBI Taxonomy" id="162170"/>
    <lineage>
        <taxon>Bacteria</taxon>
        <taxon>Bacillati</taxon>
        <taxon>Actinomycetota</taxon>
        <taxon>Actinomycetes</taxon>
        <taxon>Micrococcales</taxon>
        <taxon>Cellulomonadaceae</taxon>
        <taxon>Oerskovia</taxon>
    </lineage>
</organism>
<comment type="pathway">
    <text evidence="4">Cell wall biogenesis; peptidoglycan biosynthesis.</text>
</comment>
<dbReference type="PIRSF" id="PIRSF039102">
    <property type="entry name" value="Ddl/VanB"/>
    <property type="match status" value="1"/>
</dbReference>
<evidence type="ECO:0000313" key="9">
    <source>
        <dbReference type="Proteomes" id="UP001596305"/>
    </source>
</evidence>
<keyword evidence="4" id="KW-0963">Cytoplasm</keyword>
<dbReference type="Gene3D" id="3.30.1490.20">
    <property type="entry name" value="ATP-grasp fold, A domain"/>
    <property type="match status" value="1"/>
</dbReference>
<keyword evidence="4" id="KW-0573">Peptidoglycan synthesis</keyword>
<dbReference type="InterPro" id="IPR013815">
    <property type="entry name" value="ATP_grasp_subdomain_1"/>
</dbReference>
<evidence type="ECO:0000256" key="5">
    <source>
        <dbReference type="PROSITE-ProRule" id="PRU00409"/>
    </source>
</evidence>
<comment type="subcellular location">
    <subcellularLocation>
        <location evidence="4">Cytoplasm</location>
    </subcellularLocation>
</comment>
<accession>A0ABW1XD58</accession>
<comment type="caution">
    <text evidence="8">The sequence shown here is derived from an EMBL/GenBank/DDBJ whole genome shotgun (WGS) entry which is preliminary data.</text>
</comment>
<dbReference type="NCBIfam" id="NF002378">
    <property type="entry name" value="PRK01372.1"/>
    <property type="match status" value="1"/>
</dbReference>
<dbReference type="EC" id="6.3.2.4" evidence="4"/>
<evidence type="ECO:0000256" key="2">
    <source>
        <dbReference type="ARBA" id="ARBA00022598"/>
    </source>
</evidence>
<keyword evidence="5" id="KW-0067">ATP-binding</keyword>
<dbReference type="InterPro" id="IPR016185">
    <property type="entry name" value="PreATP-grasp_dom_sf"/>
</dbReference>
<comment type="similarity">
    <text evidence="1 4">Belongs to the D-alanine--D-alanine ligase family.</text>
</comment>